<evidence type="ECO:0000313" key="2">
    <source>
        <dbReference type="EMBL" id="KAA6407187.1"/>
    </source>
</evidence>
<accession>A0A5M8PD02</accession>
<organism evidence="2 3">
    <name type="scientific">Lasallia pustulata</name>
    <dbReference type="NCBI Taxonomy" id="136370"/>
    <lineage>
        <taxon>Eukaryota</taxon>
        <taxon>Fungi</taxon>
        <taxon>Dikarya</taxon>
        <taxon>Ascomycota</taxon>
        <taxon>Pezizomycotina</taxon>
        <taxon>Lecanoromycetes</taxon>
        <taxon>OSLEUM clade</taxon>
        <taxon>Umbilicariomycetidae</taxon>
        <taxon>Umbilicariales</taxon>
        <taxon>Umbilicariaceae</taxon>
        <taxon>Lasallia</taxon>
    </lineage>
</organism>
<comment type="caution">
    <text evidence="2">The sequence shown here is derived from an EMBL/GenBank/DDBJ whole genome shotgun (WGS) entry which is preliminary data.</text>
</comment>
<proteinExistence type="predicted"/>
<keyword evidence="1" id="KW-0812">Transmembrane</keyword>
<dbReference type="Proteomes" id="UP000324767">
    <property type="component" value="Unassembled WGS sequence"/>
</dbReference>
<keyword evidence="1" id="KW-1133">Transmembrane helix</keyword>
<keyword evidence="1" id="KW-0472">Membrane</keyword>
<name>A0A5M8PD02_9LECA</name>
<dbReference type="AlphaFoldDB" id="A0A5M8PD02"/>
<reference evidence="2 3" key="1">
    <citation type="submission" date="2019-09" db="EMBL/GenBank/DDBJ databases">
        <title>The hologenome of the rock-dwelling lichen Lasallia pustulata.</title>
        <authorList>
            <person name="Greshake Tzovaras B."/>
            <person name="Segers F."/>
            <person name="Bicker A."/>
            <person name="Dal Grande F."/>
            <person name="Otte J."/>
            <person name="Hankeln T."/>
            <person name="Schmitt I."/>
            <person name="Ebersberger I."/>
        </authorList>
    </citation>
    <scope>NUCLEOTIDE SEQUENCE [LARGE SCALE GENOMIC DNA]</scope>
    <source>
        <strain evidence="2">A1-1</strain>
    </source>
</reference>
<sequence>MVKHANPAPLQHNIPGKISVCSSAGTSSPSISQTLSITARAAFLAFSVMIVLLLSQSRNRADAESAPRCFLRERISLDRRLILGEDEMESGMLGLVLPVRAGFDVLGRSIYPEGVRHARGEGRGYVCAGDGPLKLSGQIISRIFSR</sequence>
<feature type="transmembrane region" description="Helical" evidence="1">
    <location>
        <begin position="37"/>
        <end position="55"/>
    </location>
</feature>
<protein>
    <submittedName>
        <fullName evidence="2">Uncharacterized protein</fullName>
    </submittedName>
</protein>
<gene>
    <name evidence="2" type="ORF">FRX48_08989</name>
</gene>
<dbReference type="EMBL" id="VXIT01000019">
    <property type="protein sequence ID" value="KAA6407187.1"/>
    <property type="molecule type" value="Genomic_DNA"/>
</dbReference>
<evidence type="ECO:0000256" key="1">
    <source>
        <dbReference type="SAM" id="Phobius"/>
    </source>
</evidence>
<evidence type="ECO:0000313" key="3">
    <source>
        <dbReference type="Proteomes" id="UP000324767"/>
    </source>
</evidence>